<dbReference type="EMBL" id="CP130319">
    <property type="protein sequence ID" value="WNR43666.1"/>
    <property type="molecule type" value="Genomic_DNA"/>
</dbReference>
<dbReference type="PROSITE" id="PS51186">
    <property type="entry name" value="GNAT"/>
    <property type="match status" value="1"/>
</dbReference>
<gene>
    <name evidence="2" type="ORF">MJB10_21575</name>
</gene>
<accession>A0AA96LM58</accession>
<dbReference type="SUPFAM" id="SSF55729">
    <property type="entry name" value="Acyl-CoA N-acyltransferases (Nat)"/>
    <property type="match status" value="1"/>
</dbReference>
<protein>
    <submittedName>
        <fullName evidence="2">GNAT family N-acetyltransferase</fullName>
    </submittedName>
</protein>
<proteinExistence type="predicted"/>
<dbReference type="Pfam" id="PF00583">
    <property type="entry name" value="Acetyltransf_1"/>
    <property type="match status" value="1"/>
</dbReference>
<dbReference type="CDD" id="cd04301">
    <property type="entry name" value="NAT_SF"/>
    <property type="match status" value="1"/>
</dbReference>
<name>A0AA96LM58_9BACL</name>
<reference evidence="2" key="1">
    <citation type="submission" date="2022-02" db="EMBL/GenBank/DDBJ databases">
        <title>Paenibacillus sp. MBLB1832 Whole Genome Shotgun Sequencing.</title>
        <authorList>
            <person name="Hwang C.Y."/>
            <person name="Cho E.-S."/>
            <person name="Seo M.-J."/>
        </authorList>
    </citation>
    <scope>NUCLEOTIDE SEQUENCE</scope>
    <source>
        <strain evidence="2">MBLB1832</strain>
    </source>
</reference>
<dbReference type="Proteomes" id="UP001304650">
    <property type="component" value="Chromosome"/>
</dbReference>
<dbReference type="Gene3D" id="3.40.630.30">
    <property type="match status" value="1"/>
</dbReference>
<dbReference type="AlphaFoldDB" id="A0AA96LM58"/>
<sequence>MKALNTFWKSERLIFEDIKLQEIEEVQDLYESSSNIRIWDGREPDKGYLKQCFFTGDLPPGGKKENYKIQTIRTNKDASNNLIGMLSIYHGYPLDDTTYLAFMCVGNNYKNQGNGQEIISQLIIELTRLEYKEIRINVELKNWSALRFWSKLGFDKINGIFGDKDYSDSTYSNIELTRFL</sequence>
<dbReference type="InterPro" id="IPR000182">
    <property type="entry name" value="GNAT_dom"/>
</dbReference>
<feature type="domain" description="N-acetyltransferase" evidence="1">
    <location>
        <begin position="13"/>
        <end position="180"/>
    </location>
</feature>
<keyword evidence="3" id="KW-1185">Reference proteome</keyword>
<organism evidence="2 3">
    <name type="scientific">Paenibacillus roseopurpureus</name>
    <dbReference type="NCBI Taxonomy" id="2918901"/>
    <lineage>
        <taxon>Bacteria</taxon>
        <taxon>Bacillati</taxon>
        <taxon>Bacillota</taxon>
        <taxon>Bacilli</taxon>
        <taxon>Bacillales</taxon>
        <taxon>Paenibacillaceae</taxon>
        <taxon>Paenibacillus</taxon>
    </lineage>
</organism>
<evidence type="ECO:0000259" key="1">
    <source>
        <dbReference type="PROSITE" id="PS51186"/>
    </source>
</evidence>
<dbReference type="KEGG" id="proo:MJB10_21575"/>
<dbReference type="InterPro" id="IPR016181">
    <property type="entry name" value="Acyl_CoA_acyltransferase"/>
</dbReference>
<dbReference type="RefSeq" id="WP_314798259.1">
    <property type="nucleotide sequence ID" value="NZ_CP130319.1"/>
</dbReference>
<evidence type="ECO:0000313" key="2">
    <source>
        <dbReference type="EMBL" id="WNR43666.1"/>
    </source>
</evidence>
<evidence type="ECO:0000313" key="3">
    <source>
        <dbReference type="Proteomes" id="UP001304650"/>
    </source>
</evidence>
<dbReference type="GO" id="GO:0016747">
    <property type="term" value="F:acyltransferase activity, transferring groups other than amino-acyl groups"/>
    <property type="evidence" value="ECO:0007669"/>
    <property type="project" value="InterPro"/>
</dbReference>